<sequence length="139" mass="14460">MDLRRLTPTLSVAPQIAPEELAAAAAAGFTTLICNRPDGEQPGQPDHEAMARAAEAAGMRFVFLPAVSGQVNEAQGRAFGEALAQADGPVLAYCRSGTRSTQLWALSQAGKRPWTEVLQAAAAAGYDLSRMPPPASAQG</sequence>
<dbReference type="Proteomes" id="UP000028878">
    <property type="component" value="Unassembled WGS sequence"/>
</dbReference>
<dbReference type="Pfam" id="PF04273">
    <property type="entry name" value="BLH_phosphatase"/>
    <property type="match status" value="1"/>
</dbReference>
<keyword evidence="3" id="KW-1185">Reference proteome</keyword>
<protein>
    <recommendedName>
        <fullName evidence="1">Beta-lactamase hydrolase-like protein phosphatase-like domain-containing protein</fullName>
    </recommendedName>
</protein>
<feature type="domain" description="Beta-lactamase hydrolase-like protein phosphatase-like" evidence="1">
    <location>
        <begin position="2"/>
        <end position="110"/>
    </location>
</feature>
<gene>
    <name evidence="2" type="ORF">BN948_00826</name>
</gene>
<proteinExistence type="predicted"/>
<name>A0A1L1PCA7_HYDIT</name>
<reference evidence="3" key="1">
    <citation type="submission" date="2014-02" db="EMBL/GenBank/DDBJ databases">
        <authorList>
            <person name="Gan H."/>
        </authorList>
    </citation>
    <scope>NUCLEOTIDE SEQUENCE [LARGE SCALE GENOMIC DNA]</scope>
    <source>
        <strain evidence="3">S1</strain>
    </source>
</reference>
<dbReference type="RefSeq" id="WP_009519098.1">
    <property type="nucleotide sequence ID" value="NZ_CCAE010000004.1"/>
</dbReference>
<dbReference type="InterPro" id="IPR005939">
    <property type="entry name" value="BLH_phosphatase-like"/>
</dbReference>
<dbReference type="AlphaFoldDB" id="A0A1L1PCA7"/>
<dbReference type="GO" id="GO:0016787">
    <property type="term" value="F:hydrolase activity"/>
    <property type="evidence" value="ECO:0007669"/>
    <property type="project" value="InterPro"/>
</dbReference>
<dbReference type="InterPro" id="IPR029021">
    <property type="entry name" value="Prot-tyrosine_phosphatase-like"/>
</dbReference>
<dbReference type="NCBIfam" id="TIGR01244">
    <property type="entry name" value="TIGR01244 family sulfur transferase"/>
    <property type="match status" value="1"/>
</dbReference>
<evidence type="ECO:0000313" key="3">
    <source>
        <dbReference type="Proteomes" id="UP000028878"/>
    </source>
</evidence>
<accession>A0A1L1PCA7</accession>
<evidence type="ECO:0000259" key="1">
    <source>
        <dbReference type="Pfam" id="PF04273"/>
    </source>
</evidence>
<evidence type="ECO:0000313" key="2">
    <source>
        <dbReference type="EMBL" id="CDN86424.1"/>
    </source>
</evidence>
<dbReference type="EMBL" id="CCAE010000004">
    <property type="protein sequence ID" value="CDN86424.1"/>
    <property type="molecule type" value="Genomic_DNA"/>
</dbReference>
<organism evidence="2 3">
    <name type="scientific">Hydrogenophaga intermedia</name>
    <dbReference type="NCBI Taxonomy" id="65786"/>
    <lineage>
        <taxon>Bacteria</taxon>
        <taxon>Pseudomonadati</taxon>
        <taxon>Pseudomonadota</taxon>
        <taxon>Betaproteobacteria</taxon>
        <taxon>Burkholderiales</taxon>
        <taxon>Comamonadaceae</taxon>
        <taxon>Hydrogenophaga</taxon>
    </lineage>
</organism>
<reference evidence="3" key="2">
    <citation type="submission" date="2014-11" db="EMBL/GenBank/DDBJ databases">
        <title>Draft genome sequence of Hydrogenophaga intermedia S1.</title>
        <authorList>
            <person name="Gan H.M."/>
            <person name="Chew T.H."/>
            <person name="Stolz A."/>
        </authorList>
    </citation>
    <scope>NUCLEOTIDE SEQUENCE [LARGE SCALE GENOMIC DNA]</scope>
    <source>
        <strain evidence="3">S1</strain>
    </source>
</reference>
<dbReference type="Gene3D" id="3.90.190.10">
    <property type="entry name" value="Protein tyrosine phosphatase superfamily"/>
    <property type="match status" value="1"/>
</dbReference>